<evidence type="ECO:0000313" key="4">
    <source>
        <dbReference type="EMBL" id="MEB5477564.1"/>
    </source>
</evidence>
<name>A0ABU6DUN1_9GAMM</name>
<dbReference type="PANTHER" id="PTHR46680:SF3">
    <property type="entry name" value="NF-KAPPA-B INHIBITOR CACTUS"/>
    <property type="match status" value="1"/>
</dbReference>
<dbReference type="PROSITE" id="PS50088">
    <property type="entry name" value="ANK_REPEAT"/>
    <property type="match status" value="1"/>
</dbReference>
<evidence type="ECO:0000256" key="1">
    <source>
        <dbReference type="ARBA" id="ARBA00022737"/>
    </source>
</evidence>
<dbReference type="EMBL" id="VTDN01000009">
    <property type="protein sequence ID" value="MEB5477564.1"/>
    <property type="molecule type" value="Genomic_DNA"/>
</dbReference>
<evidence type="ECO:0000256" key="3">
    <source>
        <dbReference type="PROSITE-ProRule" id="PRU00023"/>
    </source>
</evidence>
<comment type="caution">
    <text evidence="4">The sequence shown here is derived from an EMBL/GenBank/DDBJ whole genome shotgun (WGS) entry which is preliminary data.</text>
</comment>
<dbReference type="InterPro" id="IPR051070">
    <property type="entry name" value="NF-kappa-B_inhibitor"/>
</dbReference>
<dbReference type="InterPro" id="IPR002110">
    <property type="entry name" value="Ankyrin_rpt"/>
</dbReference>
<gene>
    <name evidence="4" type="ORF">I2F25_10990</name>
</gene>
<dbReference type="InterPro" id="IPR036770">
    <property type="entry name" value="Ankyrin_rpt-contain_sf"/>
</dbReference>
<dbReference type="Gene3D" id="1.25.40.20">
    <property type="entry name" value="Ankyrin repeat-containing domain"/>
    <property type="match status" value="1"/>
</dbReference>
<protein>
    <submittedName>
        <fullName evidence="4">Ankyrin repeat domain-containing protein</fullName>
    </submittedName>
</protein>
<keyword evidence="2 3" id="KW-0040">ANK repeat</keyword>
<organism evidence="4 5">
    <name type="scientific">Acinetobacter pollinis</name>
    <dbReference type="NCBI Taxonomy" id="2605270"/>
    <lineage>
        <taxon>Bacteria</taxon>
        <taxon>Pseudomonadati</taxon>
        <taxon>Pseudomonadota</taxon>
        <taxon>Gammaproteobacteria</taxon>
        <taxon>Moraxellales</taxon>
        <taxon>Moraxellaceae</taxon>
        <taxon>Acinetobacter</taxon>
    </lineage>
</organism>
<feature type="repeat" description="ANK" evidence="3">
    <location>
        <begin position="730"/>
        <end position="762"/>
    </location>
</feature>
<dbReference type="PANTHER" id="PTHR46680">
    <property type="entry name" value="NF-KAPPA-B INHIBITOR ALPHA"/>
    <property type="match status" value="1"/>
</dbReference>
<dbReference type="SUPFAM" id="SSF48403">
    <property type="entry name" value="Ankyrin repeat"/>
    <property type="match status" value="1"/>
</dbReference>
<accession>A0ABU6DUN1</accession>
<dbReference type="PROSITE" id="PS50297">
    <property type="entry name" value="ANK_REP_REGION"/>
    <property type="match status" value="1"/>
</dbReference>
<dbReference type="RefSeq" id="WP_325775942.1">
    <property type="nucleotide sequence ID" value="NZ_VTDN01000009.1"/>
</dbReference>
<dbReference type="SMART" id="SM00248">
    <property type="entry name" value="ANK"/>
    <property type="match status" value="3"/>
</dbReference>
<keyword evidence="5" id="KW-1185">Reference proteome</keyword>
<evidence type="ECO:0000313" key="5">
    <source>
        <dbReference type="Proteomes" id="UP001339883"/>
    </source>
</evidence>
<dbReference type="Pfam" id="PF12796">
    <property type="entry name" value="Ank_2"/>
    <property type="match status" value="1"/>
</dbReference>
<sequence length="884" mass="101868">MASFPKIESVILEIYQSLGSDKSYASNKKTKLSNGEMRLAEYTKMMEDMTFSILEKLKIPLGSIVSINDQLSNIASAYFALSLKTWTFSANQKQIDWMLLTHFLMPGLARFSAFQAIDTPFDKGMPGGRFWYLPEVNEKNILSLPVAHVMDWVADLLGDDVEQIFEKVAIDVDHARRSFYNWRTGENAIRHVTIQEYFSDDLILDFKGAFILPDNLNLDEQFNQALSFIDRKKLDASLLKLEIPLSEERIQNVLSAKVNEDEKVRFIECLLERYSKPSMETIRNRLLIASTIQDMYQRLLKHLTPDVDKYCPDPKQNKILQLFAIYRVVYNATIDAYSNCKEDSEVAEDQLFESYFSDWDRQSLFLSIMPSYGDTSLNNLSALLTYYFRNINSDKLEDVIGLDPKSYFEISEKNKERLKVFYQEVTEIEEISSKLQRGSPWRTLQSVSNYWVMSGAAQLEYIPIHVKELIANRMKELACTPIEKTLVVMPELHHYLNGDHKNKTKGCEAKVQALIEEAEKSEGYELFQHIILQYKAKHLLAQNQFDEATKCFRDALEKSFERSPSIMSGEIGRDCFAITVSNQKLISNNHEKYYRAMINGGMIEENRIPSIEELARWVSNYFWSDLYKPYKGLEVQKRIAQTKFDPAFDAIVKFLKLNDFNGFSTWLDKNPSFFKTSIPDVDGNSMLMLLVKFLPQLQYLLDSQSFNTFIVFLNEILKKYPNQINMRDLKGQTPLMILLGMQQTDLIKKIIEAGADLNIQNFQGMSALHTICKIRDEELFDIIFNLKPNWDIETADGQLAIHTACWAGNLYAVKKLIGLRPEQLSKRNGSGFTPLELVEDLIDHPNKLSALITESHRNGYSCATKQELQTIHAFLDHTLNSNPI</sequence>
<dbReference type="Proteomes" id="UP001339883">
    <property type="component" value="Unassembled WGS sequence"/>
</dbReference>
<evidence type="ECO:0000256" key="2">
    <source>
        <dbReference type="ARBA" id="ARBA00023043"/>
    </source>
</evidence>
<keyword evidence="1" id="KW-0677">Repeat</keyword>
<reference evidence="4 5" key="1">
    <citation type="submission" date="2019-08" db="EMBL/GenBank/DDBJ databases">
        <title>Five species of Acinetobacter isolated from floral nectar and animal pollinators.</title>
        <authorList>
            <person name="Hendry T.A."/>
        </authorList>
    </citation>
    <scope>NUCLEOTIDE SEQUENCE [LARGE SCALE GENOMIC DNA]</scope>
    <source>
        <strain evidence="4 5">MD18.27</strain>
    </source>
</reference>
<proteinExistence type="predicted"/>